<dbReference type="PANTHER" id="PTHR43191">
    <property type="entry name" value="RRNA METHYLTRANSFERASE 3"/>
    <property type="match status" value="1"/>
</dbReference>
<dbReference type="SUPFAM" id="SSF75217">
    <property type="entry name" value="alpha/beta knot"/>
    <property type="match status" value="1"/>
</dbReference>
<dbReference type="GO" id="GO:0003723">
    <property type="term" value="F:RNA binding"/>
    <property type="evidence" value="ECO:0007669"/>
    <property type="project" value="InterPro"/>
</dbReference>
<dbReference type="InterPro" id="IPR051259">
    <property type="entry name" value="rRNA_Methyltransferase"/>
</dbReference>
<evidence type="ECO:0000256" key="2">
    <source>
        <dbReference type="ARBA" id="ARBA00022679"/>
    </source>
</evidence>
<keyword evidence="5" id="KW-1185">Reference proteome</keyword>
<dbReference type="PANTHER" id="PTHR43191:SF12">
    <property type="entry name" value="RRNA METHYLASE"/>
    <property type="match status" value="1"/>
</dbReference>
<keyword evidence="1" id="KW-0489">Methyltransferase</keyword>
<dbReference type="SUPFAM" id="SSF55315">
    <property type="entry name" value="L30e-like"/>
    <property type="match status" value="1"/>
</dbReference>
<dbReference type="Pfam" id="PF00588">
    <property type="entry name" value="SpoU_methylase"/>
    <property type="match status" value="1"/>
</dbReference>
<evidence type="ECO:0000313" key="5">
    <source>
        <dbReference type="Proteomes" id="UP001157161"/>
    </source>
</evidence>
<proteinExistence type="predicted"/>
<feature type="domain" description="tRNA/rRNA methyltransferase SpoU type" evidence="3">
    <location>
        <begin position="208"/>
        <end position="350"/>
    </location>
</feature>
<dbReference type="GO" id="GO:0006396">
    <property type="term" value="P:RNA processing"/>
    <property type="evidence" value="ECO:0007669"/>
    <property type="project" value="InterPro"/>
</dbReference>
<gene>
    <name evidence="4" type="ORF">GCM10025875_10510</name>
</gene>
<organism evidence="4 5">
    <name type="scientific">Litorihabitans aurantiacus</name>
    <dbReference type="NCBI Taxonomy" id="1930061"/>
    <lineage>
        <taxon>Bacteria</taxon>
        <taxon>Bacillati</taxon>
        <taxon>Actinomycetota</taxon>
        <taxon>Actinomycetes</taxon>
        <taxon>Micrococcales</taxon>
        <taxon>Beutenbergiaceae</taxon>
        <taxon>Litorihabitans</taxon>
    </lineage>
</organism>
<dbReference type="InterPro" id="IPR029026">
    <property type="entry name" value="tRNA_m1G_MTases_N"/>
</dbReference>
<accession>A0AA37UIA1</accession>
<reference evidence="4" key="1">
    <citation type="journal article" date="2014" name="Int. J. Syst. Evol. Microbiol.">
        <title>Complete genome sequence of Corynebacterium casei LMG S-19264T (=DSM 44701T), isolated from a smear-ripened cheese.</title>
        <authorList>
            <consortium name="US DOE Joint Genome Institute (JGI-PGF)"/>
            <person name="Walter F."/>
            <person name="Albersmeier A."/>
            <person name="Kalinowski J."/>
            <person name="Ruckert C."/>
        </authorList>
    </citation>
    <scope>NUCLEOTIDE SEQUENCE</scope>
    <source>
        <strain evidence="4">NBRC 112290</strain>
    </source>
</reference>
<protein>
    <recommendedName>
        <fullName evidence="3">tRNA/rRNA methyltransferase SpoU type domain-containing protein</fullName>
    </recommendedName>
</protein>
<dbReference type="InterPro" id="IPR029028">
    <property type="entry name" value="Alpha/beta_knot_MTases"/>
</dbReference>
<dbReference type="SUPFAM" id="SSF52540">
    <property type="entry name" value="P-loop containing nucleoside triphosphate hydrolases"/>
    <property type="match status" value="1"/>
</dbReference>
<dbReference type="EMBL" id="BSUM01000001">
    <property type="protein sequence ID" value="GMA31059.1"/>
    <property type="molecule type" value="Genomic_DNA"/>
</dbReference>
<reference evidence="4" key="2">
    <citation type="submission" date="2023-02" db="EMBL/GenBank/DDBJ databases">
        <authorList>
            <person name="Sun Q."/>
            <person name="Mori K."/>
        </authorList>
    </citation>
    <scope>NUCLEOTIDE SEQUENCE</scope>
    <source>
        <strain evidence="4">NBRC 112290</strain>
    </source>
</reference>
<dbReference type="Gene3D" id="3.40.1280.10">
    <property type="match status" value="1"/>
</dbReference>
<dbReference type="CDD" id="cd18095">
    <property type="entry name" value="SpoU-like_rRNA-MTase"/>
    <property type="match status" value="1"/>
</dbReference>
<dbReference type="Proteomes" id="UP001157161">
    <property type="component" value="Unassembled WGS sequence"/>
</dbReference>
<keyword evidence="2" id="KW-0808">Transferase</keyword>
<comment type="caution">
    <text evidence="4">The sequence shown here is derived from an EMBL/GenBank/DDBJ whole genome shotgun (WGS) entry which is preliminary data.</text>
</comment>
<name>A0AA37UIA1_9MICO</name>
<sequence>MNALRVGRTSFVIAHRLSTITGADLIVVMEAGRIVEQGSHPDLLAAGGAYARLHASQFAAAVEDDEEAGLVDAGGAGRAGENDGVTRPAPIELTDAADPRVAEYTGLTDVALRTRYESGAGLYMAESSTVIGRAVAAGHVPRSFLMAPRWLEQMSDVVAAFPDAPVYTAPEAVLEGITGFHLHRGALAAMNRPALPAVADVVRDTRRVAVIEDVVDHTNVGAMFRSAAGIGVDAVLVTPRCADPLYRRSVRVSMGTVFQVPWTRIDPWPSGVTVLQDLGFVVAGMTLGEGAVTLDSLAAARHERLALVFGTEGHGLTDRADALLDARVTIPMMNGVDSLNVAASSAVAFYATRAAPLS</sequence>
<dbReference type="GO" id="GO:0008173">
    <property type="term" value="F:RNA methyltransferase activity"/>
    <property type="evidence" value="ECO:0007669"/>
    <property type="project" value="InterPro"/>
</dbReference>
<dbReference type="AlphaFoldDB" id="A0AA37UIA1"/>
<evidence type="ECO:0000259" key="3">
    <source>
        <dbReference type="Pfam" id="PF00588"/>
    </source>
</evidence>
<evidence type="ECO:0000313" key="4">
    <source>
        <dbReference type="EMBL" id="GMA31059.1"/>
    </source>
</evidence>
<dbReference type="GO" id="GO:0032259">
    <property type="term" value="P:methylation"/>
    <property type="evidence" value="ECO:0007669"/>
    <property type="project" value="UniProtKB-KW"/>
</dbReference>
<evidence type="ECO:0000256" key="1">
    <source>
        <dbReference type="ARBA" id="ARBA00022603"/>
    </source>
</evidence>
<dbReference type="InterPro" id="IPR027417">
    <property type="entry name" value="P-loop_NTPase"/>
</dbReference>
<dbReference type="Gene3D" id="3.40.50.300">
    <property type="entry name" value="P-loop containing nucleotide triphosphate hydrolases"/>
    <property type="match status" value="1"/>
</dbReference>
<dbReference type="InterPro" id="IPR001537">
    <property type="entry name" value="SpoU_MeTrfase"/>
</dbReference>
<dbReference type="InterPro" id="IPR029064">
    <property type="entry name" value="Ribosomal_eL30-like_sf"/>
</dbReference>